<keyword evidence="8" id="KW-0843">Virulence</keyword>
<comment type="caution">
    <text evidence="14">The sequence shown here is derived from an EMBL/GenBank/DDBJ whole genome shotgun (WGS) entry which is preliminary data.</text>
</comment>
<keyword evidence="10" id="KW-0010">Activator</keyword>
<dbReference type="PROSITE" id="PS50042">
    <property type="entry name" value="CNMP_BINDING_3"/>
    <property type="match status" value="1"/>
</dbReference>
<dbReference type="CDD" id="cd00038">
    <property type="entry name" value="CAP_ED"/>
    <property type="match status" value="1"/>
</dbReference>
<dbReference type="InterPro" id="IPR000595">
    <property type="entry name" value="cNMP-bd_dom"/>
</dbReference>
<evidence type="ECO:0000256" key="8">
    <source>
        <dbReference type="ARBA" id="ARBA00023026"/>
    </source>
</evidence>
<dbReference type="Pfam" id="PF13545">
    <property type="entry name" value="HTH_Crp_2"/>
    <property type="match status" value="1"/>
</dbReference>
<keyword evidence="6" id="KW-0973">c-di-GMP</keyword>
<keyword evidence="4" id="KW-0678">Repressor</keyword>
<dbReference type="PROSITE" id="PS51063">
    <property type="entry name" value="HTH_CRP_2"/>
    <property type="match status" value="1"/>
</dbReference>
<evidence type="ECO:0000256" key="12">
    <source>
        <dbReference type="ARBA" id="ARBA00031697"/>
    </source>
</evidence>
<sequence>MRPAPGGPEQGHREALGKETWTRRQRRRNRRGVCGRGSERSGSIPGQAERARARCRPQDRQAAVSMGSGRSRVRVADDGEAEALRGRQLAASAFFEGVPERVVRHVARHAVERRVEDGDTLFFKGDPGDFIAVVTAGHLYKILYGPEGQELIVDSIGPGESVGETALLDQGRRSFTTVAYGPATVLVLARRHFGALVAEPAMIERAYAVLCARLRRAVDSLETMCLHRLESRLARHLLNRMDDASPAAPDRFEVTLPPTQSILAAMINASRPKLNAQLQRWHRAGLVSRRRNTLRINDIDLFRCKAQLGCRCAGTVVARGGDRA</sequence>
<keyword evidence="11" id="KW-0804">Transcription</keyword>
<dbReference type="GO" id="GO:0005829">
    <property type="term" value="C:cytosol"/>
    <property type="evidence" value="ECO:0007669"/>
    <property type="project" value="TreeGrafter"/>
</dbReference>
<dbReference type="PANTHER" id="PTHR24567:SF68">
    <property type="entry name" value="DNA-BINDING TRANSCRIPTIONAL DUAL REGULATOR CRP"/>
    <property type="match status" value="1"/>
</dbReference>
<dbReference type="PANTHER" id="PTHR24567">
    <property type="entry name" value="CRP FAMILY TRANSCRIPTIONAL REGULATORY PROTEIN"/>
    <property type="match status" value="1"/>
</dbReference>
<comment type="subcellular location">
    <subcellularLocation>
        <location evidence="1">Cytoplasm</location>
    </subcellularLocation>
</comment>
<dbReference type="Pfam" id="PF00027">
    <property type="entry name" value="cNMP_binding"/>
    <property type="match status" value="1"/>
</dbReference>
<dbReference type="InterPro" id="IPR036390">
    <property type="entry name" value="WH_DNA-bd_sf"/>
</dbReference>
<dbReference type="SMART" id="SM00100">
    <property type="entry name" value="cNMP"/>
    <property type="match status" value="1"/>
</dbReference>
<evidence type="ECO:0000256" key="3">
    <source>
        <dbReference type="ARBA" id="ARBA00020769"/>
    </source>
</evidence>
<dbReference type="Proteomes" id="UP000320431">
    <property type="component" value="Unassembled WGS sequence"/>
</dbReference>
<proteinExistence type="predicted"/>
<evidence type="ECO:0000256" key="6">
    <source>
        <dbReference type="ARBA" id="ARBA00022636"/>
    </source>
</evidence>
<feature type="region of interest" description="Disordered" evidence="13">
    <location>
        <begin position="1"/>
        <end position="72"/>
    </location>
</feature>
<evidence type="ECO:0000256" key="7">
    <source>
        <dbReference type="ARBA" id="ARBA00023015"/>
    </source>
</evidence>
<dbReference type="GO" id="GO:0003824">
    <property type="term" value="F:catalytic activity"/>
    <property type="evidence" value="ECO:0007669"/>
    <property type="project" value="UniProtKB-KW"/>
</dbReference>
<comment type="subunit">
    <text evidence="2">Homodimer.</text>
</comment>
<dbReference type="InterPro" id="IPR036388">
    <property type="entry name" value="WH-like_DNA-bd_sf"/>
</dbReference>
<evidence type="ECO:0000256" key="1">
    <source>
        <dbReference type="ARBA" id="ARBA00004496"/>
    </source>
</evidence>
<dbReference type="GO" id="GO:0003700">
    <property type="term" value="F:DNA-binding transcription factor activity"/>
    <property type="evidence" value="ECO:0007669"/>
    <property type="project" value="TreeGrafter"/>
</dbReference>
<evidence type="ECO:0000313" key="14">
    <source>
        <dbReference type="EMBL" id="KAB8181301.1"/>
    </source>
</evidence>
<evidence type="ECO:0000256" key="13">
    <source>
        <dbReference type="SAM" id="MobiDB-lite"/>
    </source>
</evidence>
<evidence type="ECO:0000256" key="10">
    <source>
        <dbReference type="ARBA" id="ARBA00023159"/>
    </source>
</evidence>
<dbReference type="InterPro" id="IPR018490">
    <property type="entry name" value="cNMP-bd_dom_sf"/>
</dbReference>
<evidence type="ECO:0000256" key="11">
    <source>
        <dbReference type="ARBA" id="ARBA00023163"/>
    </source>
</evidence>
<keyword evidence="9" id="KW-0238">DNA-binding</keyword>
<feature type="compositionally biased region" description="Basic residues" evidence="13">
    <location>
        <begin position="23"/>
        <end position="33"/>
    </location>
</feature>
<dbReference type="SUPFAM" id="SSF51206">
    <property type="entry name" value="cAMP-binding domain-like"/>
    <property type="match status" value="1"/>
</dbReference>
<accession>A0A508AQJ8</accession>
<evidence type="ECO:0000256" key="4">
    <source>
        <dbReference type="ARBA" id="ARBA00022491"/>
    </source>
</evidence>
<dbReference type="EMBL" id="VICD02000205">
    <property type="protein sequence ID" value="KAB8181301.1"/>
    <property type="molecule type" value="Genomic_DNA"/>
</dbReference>
<dbReference type="InterPro" id="IPR012318">
    <property type="entry name" value="HTH_CRP"/>
</dbReference>
<name>A0A508AQJ8_9GAMM</name>
<dbReference type="InterPro" id="IPR014710">
    <property type="entry name" value="RmlC-like_jellyroll"/>
</dbReference>
<feature type="compositionally biased region" description="Basic and acidic residues" evidence="13">
    <location>
        <begin position="10"/>
        <end position="22"/>
    </location>
</feature>
<evidence type="ECO:0000256" key="9">
    <source>
        <dbReference type="ARBA" id="ARBA00023125"/>
    </source>
</evidence>
<evidence type="ECO:0000256" key="2">
    <source>
        <dbReference type="ARBA" id="ARBA00011738"/>
    </source>
</evidence>
<protein>
    <recommendedName>
        <fullName evidence="3">CRP-like protein Clp</fullName>
    </recommendedName>
    <alternativeName>
        <fullName evidence="12">Catabolite activation-like protein</fullName>
    </alternativeName>
</protein>
<organism evidence="14 15">
    <name type="scientific">Marilutibacter maris</name>
    <dbReference type="NCBI Taxonomy" id="1605891"/>
    <lineage>
        <taxon>Bacteria</taxon>
        <taxon>Pseudomonadati</taxon>
        <taxon>Pseudomonadota</taxon>
        <taxon>Gammaproteobacteria</taxon>
        <taxon>Lysobacterales</taxon>
        <taxon>Lysobacteraceae</taxon>
        <taxon>Marilutibacter</taxon>
    </lineage>
</organism>
<dbReference type="Gene3D" id="1.10.10.10">
    <property type="entry name" value="Winged helix-like DNA-binding domain superfamily/Winged helix DNA-binding domain"/>
    <property type="match status" value="1"/>
</dbReference>
<feature type="compositionally biased region" description="Basic and acidic residues" evidence="13">
    <location>
        <begin position="49"/>
        <end position="59"/>
    </location>
</feature>
<gene>
    <name evidence="14" type="ORF">FKV24_011670</name>
</gene>
<reference evidence="14 15" key="1">
    <citation type="submission" date="2019-10" db="EMBL/GenBank/DDBJ databases">
        <title>Lysobacter alkalisoli sp. nov., isolated from saline-alkaline soil.</title>
        <authorList>
            <person name="Sun J.-Q."/>
        </authorList>
    </citation>
    <scope>NUCLEOTIDE SEQUENCE [LARGE SCALE GENOMIC DNA]</scope>
    <source>
        <strain evidence="14 15">KCTC 42381</strain>
    </source>
</reference>
<dbReference type="SUPFAM" id="SSF46785">
    <property type="entry name" value="Winged helix' DNA-binding domain"/>
    <property type="match status" value="1"/>
</dbReference>
<dbReference type="InterPro" id="IPR050397">
    <property type="entry name" value="Env_Response_Regulators"/>
</dbReference>
<keyword evidence="7" id="KW-0805">Transcription regulation</keyword>
<dbReference type="AlphaFoldDB" id="A0A508AQJ8"/>
<evidence type="ECO:0000256" key="5">
    <source>
        <dbReference type="ARBA" id="ARBA00022533"/>
    </source>
</evidence>
<dbReference type="GO" id="GO:0003677">
    <property type="term" value="F:DNA binding"/>
    <property type="evidence" value="ECO:0007669"/>
    <property type="project" value="UniProtKB-KW"/>
</dbReference>
<dbReference type="Gene3D" id="2.60.120.10">
    <property type="entry name" value="Jelly Rolls"/>
    <property type="match status" value="1"/>
</dbReference>
<keyword evidence="5" id="KW-0021">Allosteric enzyme</keyword>
<evidence type="ECO:0000313" key="15">
    <source>
        <dbReference type="Proteomes" id="UP000320431"/>
    </source>
</evidence>